<organism evidence="10 11">
    <name type="scientific">Mobilicoccus caccae</name>
    <dbReference type="NCBI Taxonomy" id="1859295"/>
    <lineage>
        <taxon>Bacteria</taxon>
        <taxon>Bacillati</taxon>
        <taxon>Actinomycetota</taxon>
        <taxon>Actinomycetes</taxon>
        <taxon>Micrococcales</taxon>
        <taxon>Dermatophilaceae</taxon>
        <taxon>Mobilicoccus</taxon>
    </lineage>
</organism>
<evidence type="ECO:0000256" key="2">
    <source>
        <dbReference type="ARBA" id="ARBA00022649"/>
    </source>
</evidence>
<feature type="binding site" evidence="8">
    <location>
        <position position="16"/>
    </location>
    <ligand>
        <name>Mg(2+)</name>
        <dbReference type="ChEBI" id="CHEBI:18420"/>
    </ligand>
</feature>
<comment type="caution">
    <text evidence="10">The sequence shown here is derived from an EMBL/GenBank/DDBJ whole genome shotgun (WGS) entry which is preliminary data.</text>
</comment>
<evidence type="ECO:0000313" key="10">
    <source>
        <dbReference type="EMBL" id="GMA41282.1"/>
    </source>
</evidence>
<keyword evidence="11" id="KW-1185">Reference proteome</keyword>
<dbReference type="InterPro" id="IPR029060">
    <property type="entry name" value="PIN-like_dom_sf"/>
</dbReference>
<comment type="cofactor">
    <cofactor evidence="1 8">
        <name>Mg(2+)</name>
        <dbReference type="ChEBI" id="CHEBI:18420"/>
    </cofactor>
</comment>
<dbReference type="InterPro" id="IPR022907">
    <property type="entry name" value="VapC_family"/>
</dbReference>
<comment type="function">
    <text evidence="8">Toxic component of a toxin-antitoxin (TA) system. An RNase.</text>
</comment>
<name>A0ABQ6IVV9_9MICO</name>
<proteinExistence type="inferred from homology"/>
<sequence length="136" mass="14245">MGAAVTEPPVERAILDTSVLIGPAVTPVPGIVAISAASLAELHFGVLVAKDDATRAERLRRLSVLQRRFDALPIDDAVAASYGRLASAVVATGRQPRRRTMDLLIAATAHAHGATLYTRNPDDFAGLESVVPVIGV</sequence>
<dbReference type="Proteomes" id="UP001157126">
    <property type="component" value="Unassembled WGS sequence"/>
</dbReference>
<keyword evidence="3 8" id="KW-0540">Nuclease</keyword>
<dbReference type="InterPro" id="IPR050556">
    <property type="entry name" value="Type_II_TA_system_RNase"/>
</dbReference>
<evidence type="ECO:0000256" key="4">
    <source>
        <dbReference type="ARBA" id="ARBA00022723"/>
    </source>
</evidence>
<reference evidence="11" key="1">
    <citation type="journal article" date="2019" name="Int. J. Syst. Evol. Microbiol.">
        <title>The Global Catalogue of Microorganisms (GCM) 10K type strain sequencing project: providing services to taxonomists for standard genome sequencing and annotation.</title>
        <authorList>
            <consortium name="The Broad Institute Genomics Platform"/>
            <consortium name="The Broad Institute Genome Sequencing Center for Infectious Disease"/>
            <person name="Wu L."/>
            <person name="Ma J."/>
        </authorList>
    </citation>
    <scope>NUCLEOTIDE SEQUENCE [LARGE SCALE GENOMIC DNA]</scope>
    <source>
        <strain evidence="11">NBRC 113072</strain>
    </source>
</reference>
<dbReference type="InterPro" id="IPR002716">
    <property type="entry name" value="PIN_dom"/>
</dbReference>
<keyword evidence="5 8" id="KW-0378">Hydrolase</keyword>
<dbReference type="PANTHER" id="PTHR33653:SF1">
    <property type="entry name" value="RIBONUCLEASE VAPC2"/>
    <property type="match status" value="1"/>
</dbReference>
<comment type="similarity">
    <text evidence="7 8">Belongs to the PINc/VapC protein family.</text>
</comment>
<dbReference type="Pfam" id="PF01850">
    <property type="entry name" value="PIN"/>
    <property type="match status" value="1"/>
</dbReference>
<feature type="domain" description="PIN" evidence="9">
    <location>
        <begin position="30"/>
        <end position="124"/>
    </location>
</feature>
<feature type="binding site" evidence="8">
    <location>
        <position position="102"/>
    </location>
    <ligand>
        <name>Mg(2+)</name>
        <dbReference type="ChEBI" id="CHEBI:18420"/>
    </ligand>
</feature>
<keyword evidence="8" id="KW-0800">Toxin</keyword>
<keyword evidence="2 8" id="KW-1277">Toxin-antitoxin system</keyword>
<keyword evidence="6 8" id="KW-0460">Magnesium</keyword>
<evidence type="ECO:0000256" key="1">
    <source>
        <dbReference type="ARBA" id="ARBA00001946"/>
    </source>
</evidence>
<evidence type="ECO:0000256" key="8">
    <source>
        <dbReference type="HAMAP-Rule" id="MF_00265"/>
    </source>
</evidence>
<dbReference type="Gene3D" id="3.40.50.1010">
    <property type="entry name" value="5'-nuclease"/>
    <property type="match status" value="1"/>
</dbReference>
<evidence type="ECO:0000256" key="7">
    <source>
        <dbReference type="ARBA" id="ARBA00038093"/>
    </source>
</evidence>
<dbReference type="CDD" id="cd18732">
    <property type="entry name" value="PIN_MtVapC4-C5_like"/>
    <property type="match status" value="1"/>
</dbReference>
<dbReference type="SUPFAM" id="SSF88723">
    <property type="entry name" value="PIN domain-like"/>
    <property type="match status" value="1"/>
</dbReference>
<protein>
    <recommendedName>
        <fullName evidence="8">Ribonuclease VapC</fullName>
        <shortName evidence="8">RNase VapC</shortName>
        <ecNumber evidence="8">3.1.-.-</ecNumber>
    </recommendedName>
    <alternativeName>
        <fullName evidence="8">Toxin VapC</fullName>
    </alternativeName>
</protein>
<evidence type="ECO:0000256" key="3">
    <source>
        <dbReference type="ARBA" id="ARBA00022722"/>
    </source>
</evidence>
<accession>A0ABQ6IVV9</accession>
<dbReference type="PANTHER" id="PTHR33653">
    <property type="entry name" value="RIBONUCLEASE VAPC2"/>
    <property type="match status" value="1"/>
</dbReference>
<dbReference type="HAMAP" id="MF_00265">
    <property type="entry name" value="VapC_Nob1"/>
    <property type="match status" value="1"/>
</dbReference>
<evidence type="ECO:0000256" key="5">
    <source>
        <dbReference type="ARBA" id="ARBA00022801"/>
    </source>
</evidence>
<dbReference type="EMBL" id="BSUO01000001">
    <property type="protein sequence ID" value="GMA41282.1"/>
    <property type="molecule type" value="Genomic_DNA"/>
</dbReference>
<evidence type="ECO:0000256" key="6">
    <source>
        <dbReference type="ARBA" id="ARBA00022842"/>
    </source>
</evidence>
<gene>
    <name evidence="8" type="primary">vapC</name>
    <name evidence="10" type="ORF">GCM10025883_33270</name>
</gene>
<dbReference type="EC" id="3.1.-.-" evidence="8"/>
<keyword evidence="4 8" id="KW-0479">Metal-binding</keyword>
<evidence type="ECO:0000259" key="9">
    <source>
        <dbReference type="Pfam" id="PF01850"/>
    </source>
</evidence>
<evidence type="ECO:0000313" key="11">
    <source>
        <dbReference type="Proteomes" id="UP001157126"/>
    </source>
</evidence>